<protein>
    <submittedName>
        <fullName evidence="2">Nuclear transport factor 2 family protein</fullName>
    </submittedName>
</protein>
<gene>
    <name evidence="2" type="ORF">FAZ95_14955</name>
</gene>
<organism evidence="2 3">
    <name type="scientific">Trinickia violacea</name>
    <dbReference type="NCBI Taxonomy" id="2571746"/>
    <lineage>
        <taxon>Bacteria</taxon>
        <taxon>Pseudomonadati</taxon>
        <taxon>Pseudomonadota</taxon>
        <taxon>Betaproteobacteria</taxon>
        <taxon>Burkholderiales</taxon>
        <taxon>Burkholderiaceae</taxon>
        <taxon>Trinickia</taxon>
    </lineage>
</organism>
<reference evidence="2 3" key="1">
    <citation type="submission" date="2019-05" db="EMBL/GenBank/DDBJ databases">
        <title>Burkholderia sp. DHOD12, isolated from subtropical forest soil.</title>
        <authorList>
            <person name="Gao Z.-H."/>
            <person name="Qiu L.-H."/>
        </authorList>
    </citation>
    <scope>NUCLEOTIDE SEQUENCE [LARGE SCALE GENOMIC DNA]</scope>
    <source>
        <strain evidence="2 3">DHOD12</strain>
    </source>
</reference>
<dbReference type="SUPFAM" id="SSF54427">
    <property type="entry name" value="NTF2-like"/>
    <property type="match status" value="1"/>
</dbReference>
<dbReference type="Pfam" id="PF12680">
    <property type="entry name" value="SnoaL_2"/>
    <property type="match status" value="1"/>
</dbReference>
<dbReference type="PANTHER" id="PTHR41252:SF1">
    <property type="entry name" value="BLR2505 PROTEIN"/>
    <property type="match status" value="1"/>
</dbReference>
<dbReference type="Gene3D" id="3.10.450.50">
    <property type="match status" value="1"/>
</dbReference>
<dbReference type="RefSeq" id="WP_137333172.1">
    <property type="nucleotide sequence ID" value="NZ_CP040077.1"/>
</dbReference>
<dbReference type="PANTHER" id="PTHR41252">
    <property type="entry name" value="BLR2505 PROTEIN"/>
    <property type="match status" value="1"/>
</dbReference>
<dbReference type="Proteomes" id="UP000298656">
    <property type="component" value="Chromosome 1"/>
</dbReference>
<sequence>MSTELDKANAAVMKRFYDAVFSSDWAAVETLVSKNLIVYEADGMPYRGEYRGFEELKTLVAKVMGYWDDLNIEVKAITSGGGYVVGVLQFSGTSKSTGSKISMPIAEITEFDKGLISSIKPVYWDTTAISAAITA</sequence>
<name>A0A4P8ITH0_9BURK</name>
<proteinExistence type="predicted"/>
<feature type="domain" description="SnoaL-like" evidence="1">
    <location>
        <begin position="14"/>
        <end position="118"/>
    </location>
</feature>
<accession>A0A4P8ITH0</accession>
<evidence type="ECO:0000313" key="2">
    <source>
        <dbReference type="EMBL" id="QCP50354.1"/>
    </source>
</evidence>
<dbReference type="EMBL" id="CP040077">
    <property type="protein sequence ID" value="QCP50354.1"/>
    <property type="molecule type" value="Genomic_DNA"/>
</dbReference>
<evidence type="ECO:0000259" key="1">
    <source>
        <dbReference type="Pfam" id="PF12680"/>
    </source>
</evidence>
<dbReference type="KEGG" id="tvl:FAZ95_14955"/>
<evidence type="ECO:0000313" key="3">
    <source>
        <dbReference type="Proteomes" id="UP000298656"/>
    </source>
</evidence>
<dbReference type="InterPro" id="IPR037401">
    <property type="entry name" value="SnoaL-like"/>
</dbReference>
<keyword evidence="3" id="KW-1185">Reference proteome</keyword>
<dbReference type="AlphaFoldDB" id="A0A4P8ITH0"/>
<dbReference type="InterPro" id="IPR032710">
    <property type="entry name" value="NTF2-like_dom_sf"/>
</dbReference>
<dbReference type="OrthoDB" id="391735at2"/>